<accession>T1KQK0</accession>
<reference evidence="3" key="1">
    <citation type="submission" date="2011-08" db="EMBL/GenBank/DDBJ databases">
        <authorList>
            <person name="Rombauts S."/>
        </authorList>
    </citation>
    <scope>NUCLEOTIDE SEQUENCE</scope>
    <source>
        <strain evidence="3">London</strain>
    </source>
</reference>
<sequence>MAINSSQGIEEQEITIDRLKSLVQLDELPVPEVDLEYLRQSHVTDPSVQLNDADEAPISQLELIPFVDCVSRATGKRFPTIDDVLARLESYTLSEFIDEMFRCLQSKAFPSGFNRNTKSSRLMRALFNSGFRPEETPKEEDPDRENIEIKPSKPGKIEKPEETGKPGKIERPEEPIVIPKPGKERGDGRIEIFFVRLRWVLWQYLRQLKKQGSRTLQAEGRTIFFDKEPIYIKRRNYRLTRLPVVSEIDCLLFDVDCNTLVMDSSAAIPVRIPVRVPLRVPVRVSSHALDHKFIHADHDEDDDEDDDNDLLLSDSENIGELIADGMEDVAKTVYRFSGGFRRVQRHLNRFINSGADLILG</sequence>
<proteinExistence type="predicted"/>
<reference evidence="2" key="2">
    <citation type="submission" date="2015-06" db="UniProtKB">
        <authorList>
            <consortium name="EnsemblMetazoa"/>
        </authorList>
    </citation>
    <scope>IDENTIFICATION</scope>
</reference>
<dbReference type="AlphaFoldDB" id="T1KQK0"/>
<organism evidence="2 3">
    <name type="scientific">Tetranychus urticae</name>
    <name type="common">Two-spotted spider mite</name>
    <dbReference type="NCBI Taxonomy" id="32264"/>
    <lineage>
        <taxon>Eukaryota</taxon>
        <taxon>Metazoa</taxon>
        <taxon>Ecdysozoa</taxon>
        <taxon>Arthropoda</taxon>
        <taxon>Chelicerata</taxon>
        <taxon>Arachnida</taxon>
        <taxon>Acari</taxon>
        <taxon>Acariformes</taxon>
        <taxon>Trombidiformes</taxon>
        <taxon>Prostigmata</taxon>
        <taxon>Eleutherengona</taxon>
        <taxon>Raphignathae</taxon>
        <taxon>Tetranychoidea</taxon>
        <taxon>Tetranychidae</taxon>
        <taxon>Tetranychus</taxon>
    </lineage>
</organism>
<dbReference type="HOGENOM" id="CLU_770146_0_0_1"/>
<evidence type="ECO:0000313" key="2">
    <source>
        <dbReference type="EnsemblMetazoa" id="tetur18g00190.1"/>
    </source>
</evidence>
<keyword evidence="3" id="KW-1185">Reference proteome</keyword>
<evidence type="ECO:0000256" key="1">
    <source>
        <dbReference type="SAM" id="MobiDB-lite"/>
    </source>
</evidence>
<dbReference type="EnsemblMetazoa" id="tetur18g00190.1">
    <property type="protein sequence ID" value="tetur18g00190.1"/>
    <property type="gene ID" value="tetur18g00190"/>
</dbReference>
<protein>
    <submittedName>
        <fullName evidence="2">Uncharacterized protein</fullName>
    </submittedName>
</protein>
<feature type="compositionally biased region" description="Basic and acidic residues" evidence="1">
    <location>
        <begin position="132"/>
        <end position="174"/>
    </location>
</feature>
<dbReference type="EMBL" id="CAEY01000377">
    <property type="status" value="NOT_ANNOTATED_CDS"/>
    <property type="molecule type" value="Genomic_DNA"/>
</dbReference>
<feature type="region of interest" description="Disordered" evidence="1">
    <location>
        <begin position="128"/>
        <end position="181"/>
    </location>
</feature>
<name>T1KQK0_TETUR</name>
<evidence type="ECO:0000313" key="3">
    <source>
        <dbReference type="Proteomes" id="UP000015104"/>
    </source>
</evidence>
<dbReference type="Proteomes" id="UP000015104">
    <property type="component" value="Unassembled WGS sequence"/>
</dbReference>